<sequence length="97" mass="10646">MSEERTVFEETVELNNGAKLEPTGEDFRITAGLLLRGVREVIGRIRFVRYGNTSVDGIQAVVVGSRGKRVKLTETLQPGSTTGVAEILDVELVEDQQ</sequence>
<accession>A0A0G1B6C1</accession>
<gene>
    <name evidence="1" type="ORF">UU93_C0002G0011</name>
</gene>
<proteinExistence type="predicted"/>
<dbReference type="STRING" id="1618356.UU93_C0002G0011"/>
<evidence type="ECO:0000313" key="1">
    <source>
        <dbReference type="EMBL" id="KKS33083.1"/>
    </source>
</evidence>
<name>A0A0G1B6C1_9BACT</name>
<organism evidence="1 2">
    <name type="scientific">Candidatus Amesbacteria bacterium GW2011_GWA2_42_12</name>
    <dbReference type="NCBI Taxonomy" id="1618356"/>
    <lineage>
        <taxon>Bacteria</taxon>
        <taxon>Candidatus Amesiibacteriota</taxon>
    </lineage>
</organism>
<reference evidence="1 2" key="1">
    <citation type="journal article" date="2015" name="Nature">
        <title>rRNA introns, odd ribosomes, and small enigmatic genomes across a large radiation of phyla.</title>
        <authorList>
            <person name="Brown C.T."/>
            <person name="Hug L.A."/>
            <person name="Thomas B.C."/>
            <person name="Sharon I."/>
            <person name="Castelle C.J."/>
            <person name="Singh A."/>
            <person name="Wilkins M.J."/>
            <person name="Williams K.H."/>
            <person name="Banfield J.F."/>
        </authorList>
    </citation>
    <scope>NUCLEOTIDE SEQUENCE [LARGE SCALE GENOMIC DNA]</scope>
</reference>
<comment type="caution">
    <text evidence="1">The sequence shown here is derived from an EMBL/GenBank/DDBJ whole genome shotgun (WGS) entry which is preliminary data.</text>
</comment>
<evidence type="ECO:0000313" key="2">
    <source>
        <dbReference type="Proteomes" id="UP000034160"/>
    </source>
</evidence>
<protein>
    <submittedName>
        <fullName evidence="1">Uncharacterized protein</fullName>
    </submittedName>
</protein>
<dbReference type="AlphaFoldDB" id="A0A0G1B6C1"/>
<dbReference type="EMBL" id="LCCN01000002">
    <property type="protein sequence ID" value="KKS33083.1"/>
    <property type="molecule type" value="Genomic_DNA"/>
</dbReference>
<dbReference type="Proteomes" id="UP000034160">
    <property type="component" value="Unassembled WGS sequence"/>
</dbReference>